<dbReference type="EMBL" id="AP018448">
    <property type="protein sequence ID" value="BBC29537.1"/>
    <property type="molecule type" value="Genomic_DNA"/>
</dbReference>
<reference evidence="1 2" key="1">
    <citation type="journal article" date="2010" name="ChemBioChem">
        <title>Cloning and characterization of the biosynthetic gene cluster of 16-membered macrolide antibiotic FD-891: involvement of a dual functional cytochrome P450 monooxygenase catalyzing epoxidation and hydroxylation.</title>
        <authorList>
            <person name="Kudo F."/>
            <person name="Motegi A."/>
            <person name="Mizoue K."/>
            <person name="Eguchi T."/>
        </authorList>
    </citation>
    <scope>NUCLEOTIDE SEQUENCE [LARGE SCALE GENOMIC DNA]</scope>
    <source>
        <strain evidence="1 2">A-8890</strain>
    </source>
</reference>
<evidence type="ECO:0000313" key="1">
    <source>
        <dbReference type="EMBL" id="BBC29537.1"/>
    </source>
</evidence>
<sequence>MLSLAAAAWAPLRMVSQNVSPGTAWVIIAMVMRGVVALPAETPPALSSDFLPPELLEQPASARTVLAAMATKTVNLREREGSERFISAPQLC</sequence>
<keyword evidence="2" id="KW-1185">Reference proteome</keyword>
<dbReference type="Proteomes" id="UP001321542">
    <property type="component" value="Chromosome"/>
</dbReference>
<evidence type="ECO:0008006" key="3">
    <source>
        <dbReference type="Google" id="ProtNLM"/>
    </source>
</evidence>
<reference evidence="1 2" key="2">
    <citation type="journal article" date="2023" name="ChemBioChem">
        <title>Acyltransferase Domain Exchange between Two Independent Type I Polyketide Synthases in the Same Producer Strain of Macrolide Antibiotics.</title>
        <authorList>
            <person name="Kudo F."/>
            <person name="Kishikawa K."/>
            <person name="Tsuboi K."/>
            <person name="Kido T."/>
            <person name="Usui T."/>
            <person name="Hashimoto J."/>
            <person name="Shin-Ya K."/>
            <person name="Miyanaga A."/>
            <person name="Eguchi T."/>
        </authorList>
    </citation>
    <scope>NUCLEOTIDE SEQUENCE [LARGE SCALE GENOMIC DNA]</scope>
    <source>
        <strain evidence="1 2">A-8890</strain>
    </source>
</reference>
<accession>A0ABM7F1C1</accession>
<protein>
    <recommendedName>
        <fullName evidence="3">Secreted protein</fullName>
    </recommendedName>
</protein>
<evidence type="ECO:0000313" key="2">
    <source>
        <dbReference type="Proteomes" id="UP001321542"/>
    </source>
</evidence>
<gene>
    <name evidence="1" type="ORF">SGFS_008310</name>
</gene>
<proteinExistence type="predicted"/>
<organism evidence="1 2">
    <name type="scientific">Streptomyces graminofaciens</name>
    <dbReference type="NCBI Taxonomy" id="68212"/>
    <lineage>
        <taxon>Bacteria</taxon>
        <taxon>Bacillati</taxon>
        <taxon>Actinomycetota</taxon>
        <taxon>Actinomycetes</taxon>
        <taxon>Kitasatosporales</taxon>
        <taxon>Streptomycetaceae</taxon>
        <taxon>Streptomyces</taxon>
    </lineage>
</organism>
<name>A0ABM7F1C1_9ACTN</name>